<feature type="transmembrane region" description="Helical" evidence="1">
    <location>
        <begin position="149"/>
        <end position="169"/>
    </location>
</feature>
<keyword evidence="1" id="KW-0472">Membrane</keyword>
<comment type="caution">
    <text evidence="3">The sequence shown here is derived from an EMBL/GenBank/DDBJ whole genome shotgun (WGS) entry which is preliminary data.</text>
</comment>
<feature type="transmembrane region" description="Helical" evidence="1">
    <location>
        <begin position="351"/>
        <end position="373"/>
    </location>
</feature>
<feature type="transmembrane region" description="Helical" evidence="1">
    <location>
        <begin position="237"/>
        <end position="268"/>
    </location>
</feature>
<protein>
    <recommendedName>
        <fullName evidence="2">Dicarboxylate carrier MatC N-terminal domain-containing protein</fullName>
    </recommendedName>
</protein>
<evidence type="ECO:0000259" key="2">
    <source>
        <dbReference type="Pfam" id="PF07158"/>
    </source>
</evidence>
<feature type="transmembrane region" description="Helical" evidence="1">
    <location>
        <begin position="71"/>
        <end position="90"/>
    </location>
</feature>
<proteinExistence type="predicted"/>
<feature type="domain" description="Dicarboxylate carrier MatC N-terminal" evidence="2">
    <location>
        <begin position="19"/>
        <end position="163"/>
    </location>
</feature>
<dbReference type="Pfam" id="PF07158">
    <property type="entry name" value="MatC_N"/>
    <property type="match status" value="1"/>
</dbReference>
<feature type="transmembrane region" description="Helical" evidence="1">
    <location>
        <begin position="110"/>
        <end position="137"/>
    </location>
</feature>
<keyword evidence="4" id="KW-1185">Reference proteome</keyword>
<dbReference type="EMBL" id="JADQDC010000001">
    <property type="protein sequence ID" value="MBF9149720.1"/>
    <property type="molecule type" value="Genomic_DNA"/>
</dbReference>
<feature type="transmembrane region" description="Helical" evidence="1">
    <location>
        <begin position="401"/>
        <end position="423"/>
    </location>
</feature>
<dbReference type="Proteomes" id="UP000600799">
    <property type="component" value="Unassembled WGS sequence"/>
</dbReference>
<organism evidence="3 4">
    <name type="scientific">Novosphingobium jiangmenense</name>
    <dbReference type="NCBI Taxonomy" id="2791981"/>
    <lineage>
        <taxon>Bacteria</taxon>
        <taxon>Pseudomonadati</taxon>
        <taxon>Pseudomonadota</taxon>
        <taxon>Alphaproteobacteria</taxon>
        <taxon>Sphingomonadales</taxon>
        <taxon>Sphingomonadaceae</taxon>
        <taxon>Novosphingobium</taxon>
    </lineage>
</organism>
<evidence type="ECO:0000256" key="1">
    <source>
        <dbReference type="SAM" id="Phobius"/>
    </source>
</evidence>
<dbReference type="InterPro" id="IPR009827">
    <property type="entry name" value="MatC_N"/>
</dbReference>
<feature type="transmembrane region" description="Helical" evidence="1">
    <location>
        <begin position="319"/>
        <end position="345"/>
    </location>
</feature>
<accession>A0ABS0HCI3</accession>
<gene>
    <name evidence="3" type="ORF">I2488_01765</name>
</gene>
<keyword evidence="1" id="KW-0812">Transmembrane</keyword>
<sequence length="426" mass="43343">MPDCSPGRADLREGNGMIIVSIAILVAIFVAAVWLPVNMGLIGFAAALALGVFGAGLPVKEVLTGFPADLFLTLLGITYLFGIASRNGAIDWLVARAAGLLGSHTAFLPLLVFMVAAVLTALGAVGPAAVAIVAPIAMRFSRSHGFSPLMMGLLVVHGAQAGSFSPISIYGGITAKVLSGSGIAPDAQYLFLASAAFNAAIAVLVWAFYARREAATGAGHEGRVEVPVLGREGACTLVGLVALAAGALLFKVDIGFMALMVILALAIVAPRTQDGALKQVDWSTILLISGIVIYVTLLDKIGTLDAISAMIGQVGSATLAVLLLCYLAGVVSAFASSTALLGVIIPLSLPILAGGHLAVMPVVSAICIANTIVDTSPFSTNGALIVGNVAEDERPAMLRKLLVYAAIVVGIGPLVAWAAFVGLPNL</sequence>
<reference evidence="3 4" key="1">
    <citation type="submission" date="2020-11" db="EMBL/GenBank/DDBJ databases">
        <title>The genome sequence of Novosphingobium sp. 1Y9A.</title>
        <authorList>
            <person name="Liu Y."/>
        </authorList>
    </citation>
    <scope>NUCLEOTIDE SEQUENCE [LARGE SCALE GENOMIC DNA]</scope>
    <source>
        <strain evidence="3 4">1Y9A</strain>
    </source>
</reference>
<evidence type="ECO:0000313" key="3">
    <source>
        <dbReference type="EMBL" id="MBF9149720.1"/>
    </source>
</evidence>
<name>A0ABS0HCI3_9SPHN</name>
<feature type="transmembrane region" description="Helical" evidence="1">
    <location>
        <begin position="41"/>
        <end position="59"/>
    </location>
</feature>
<evidence type="ECO:0000313" key="4">
    <source>
        <dbReference type="Proteomes" id="UP000600799"/>
    </source>
</evidence>
<feature type="transmembrane region" description="Helical" evidence="1">
    <location>
        <begin position="280"/>
        <end position="298"/>
    </location>
</feature>
<feature type="transmembrane region" description="Helical" evidence="1">
    <location>
        <begin position="16"/>
        <end position="35"/>
    </location>
</feature>
<feature type="transmembrane region" description="Helical" evidence="1">
    <location>
        <begin position="189"/>
        <end position="209"/>
    </location>
</feature>
<keyword evidence="1" id="KW-1133">Transmembrane helix</keyword>